<dbReference type="AlphaFoldDB" id="A0A6G0Z5I0"/>
<sequence length="219" mass="25811">MFSEKGKHINVIDGFKFSFHKYLKNDIERWRCVKRTCKSFYKCENEIIIEKNIKHNHEPDEASILTRQTVSNLLKRKAQEYPCDRPSKLLHNELQNDIETLTHNDCTLIKKNMHYARRSIQPSIPKSLSDIHKTLNDLKIKTNREEVFLLINDSVNNIIIFSTTENLNFLCKSNTIFVDGTFKNCCKIFTQMFTIHTTHNNHFIPIIFCLLPSKSKECF</sequence>
<evidence type="ECO:0000313" key="1">
    <source>
        <dbReference type="EMBL" id="KAF0765739.1"/>
    </source>
</evidence>
<comment type="caution">
    <text evidence="1">The sequence shown here is derived from an EMBL/GenBank/DDBJ whole genome shotgun (WGS) entry which is preliminary data.</text>
</comment>
<protein>
    <submittedName>
        <fullName evidence="1">Uncharacterized protein</fullName>
    </submittedName>
</protein>
<dbReference type="Proteomes" id="UP000478052">
    <property type="component" value="Unassembled WGS sequence"/>
</dbReference>
<accession>A0A6G0Z5I0</accession>
<dbReference type="OrthoDB" id="6607069at2759"/>
<dbReference type="EMBL" id="VUJU01001337">
    <property type="protein sequence ID" value="KAF0765739.1"/>
    <property type="molecule type" value="Genomic_DNA"/>
</dbReference>
<dbReference type="Gene3D" id="2.20.25.240">
    <property type="match status" value="1"/>
</dbReference>
<proteinExistence type="predicted"/>
<gene>
    <name evidence="1" type="ORF">FWK35_00004782</name>
</gene>
<reference evidence="1 2" key="1">
    <citation type="submission" date="2019-08" db="EMBL/GenBank/DDBJ databases">
        <title>Whole genome of Aphis craccivora.</title>
        <authorList>
            <person name="Voronova N.V."/>
            <person name="Shulinski R.S."/>
            <person name="Bandarenka Y.V."/>
            <person name="Zhorov D.G."/>
            <person name="Warner D."/>
        </authorList>
    </citation>
    <scope>NUCLEOTIDE SEQUENCE [LARGE SCALE GENOMIC DNA]</scope>
    <source>
        <strain evidence="1">180601</strain>
        <tissue evidence="1">Whole Body</tissue>
    </source>
</reference>
<evidence type="ECO:0000313" key="2">
    <source>
        <dbReference type="Proteomes" id="UP000478052"/>
    </source>
</evidence>
<organism evidence="1 2">
    <name type="scientific">Aphis craccivora</name>
    <name type="common">Cowpea aphid</name>
    <dbReference type="NCBI Taxonomy" id="307492"/>
    <lineage>
        <taxon>Eukaryota</taxon>
        <taxon>Metazoa</taxon>
        <taxon>Ecdysozoa</taxon>
        <taxon>Arthropoda</taxon>
        <taxon>Hexapoda</taxon>
        <taxon>Insecta</taxon>
        <taxon>Pterygota</taxon>
        <taxon>Neoptera</taxon>
        <taxon>Paraneoptera</taxon>
        <taxon>Hemiptera</taxon>
        <taxon>Sternorrhyncha</taxon>
        <taxon>Aphidomorpha</taxon>
        <taxon>Aphidoidea</taxon>
        <taxon>Aphididae</taxon>
        <taxon>Aphidini</taxon>
        <taxon>Aphis</taxon>
        <taxon>Aphis</taxon>
    </lineage>
</organism>
<name>A0A6G0Z5I0_APHCR</name>
<keyword evidence="2" id="KW-1185">Reference proteome</keyword>